<feature type="non-terminal residue" evidence="2">
    <location>
        <position position="1"/>
    </location>
</feature>
<organism evidence="2 3">
    <name type="scientific">Pristionchus mayeri</name>
    <dbReference type="NCBI Taxonomy" id="1317129"/>
    <lineage>
        <taxon>Eukaryota</taxon>
        <taxon>Metazoa</taxon>
        <taxon>Ecdysozoa</taxon>
        <taxon>Nematoda</taxon>
        <taxon>Chromadorea</taxon>
        <taxon>Rhabditida</taxon>
        <taxon>Rhabditina</taxon>
        <taxon>Diplogasteromorpha</taxon>
        <taxon>Diplogasteroidea</taxon>
        <taxon>Neodiplogasteridae</taxon>
        <taxon>Pristionchus</taxon>
    </lineage>
</organism>
<dbReference type="Proteomes" id="UP001328107">
    <property type="component" value="Unassembled WGS sequence"/>
</dbReference>
<protein>
    <submittedName>
        <fullName evidence="2">Uncharacterized protein</fullName>
    </submittedName>
</protein>
<feature type="chain" id="PRO_5042841628" evidence="1">
    <location>
        <begin position="20"/>
        <end position="147"/>
    </location>
</feature>
<dbReference type="AlphaFoldDB" id="A0AAN5I4G1"/>
<feature type="signal peptide" evidence="1">
    <location>
        <begin position="1"/>
        <end position="19"/>
    </location>
</feature>
<keyword evidence="3" id="KW-1185">Reference proteome</keyword>
<evidence type="ECO:0000256" key="1">
    <source>
        <dbReference type="SAM" id="SignalP"/>
    </source>
</evidence>
<dbReference type="EMBL" id="BTRK01000005">
    <property type="protein sequence ID" value="GMR51897.1"/>
    <property type="molecule type" value="Genomic_DNA"/>
</dbReference>
<accession>A0AAN5I4G1</accession>
<keyword evidence="1" id="KW-0732">Signal</keyword>
<evidence type="ECO:0000313" key="2">
    <source>
        <dbReference type="EMBL" id="GMR51897.1"/>
    </source>
</evidence>
<name>A0AAN5I4G1_9BILA</name>
<comment type="caution">
    <text evidence="2">The sequence shown here is derived from an EMBL/GenBank/DDBJ whole genome shotgun (WGS) entry which is preliminary data.</text>
</comment>
<evidence type="ECO:0000313" key="3">
    <source>
        <dbReference type="Proteomes" id="UP001328107"/>
    </source>
</evidence>
<reference evidence="3" key="1">
    <citation type="submission" date="2022-10" db="EMBL/GenBank/DDBJ databases">
        <title>Genome assembly of Pristionchus species.</title>
        <authorList>
            <person name="Yoshida K."/>
            <person name="Sommer R.J."/>
        </authorList>
    </citation>
    <scope>NUCLEOTIDE SEQUENCE [LARGE SCALE GENOMIC DNA]</scope>
    <source>
        <strain evidence="3">RS5460</strain>
    </source>
</reference>
<gene>
    <name evidence="2" type="ORF">PMAYCL1PPCAC_22092</name>
</gene>
<proteinExistence type="predicted"/>
<sequence>LLLFLVVAVFAAVDKRTKTIGVKTYMKCGGVPLVAAQVAIFAKKLGKKKIEQLVTYGNTDATGKIKLSYTLPKELQQASDFVVQIKHFCRNGTLWSVSNSCPVHLKRKLPAKFVSRTGKVNNWFNIKYNKKIGDYRLGKFEEFACPY</sequence>